<dbReference type="HOGENOM" id="CLU_037043_3_1_1"/>
<evidence type="ECO:0000256" key="2">
    <source>
        <dbReference type="PIRNR" id="PIRNR037240"/>
    </source>
</evidence>
<comment type="similarity">
    <text evidence="1 2">Belongs to the MAF1 family.</text>
</comment>
<dbReference type="GO" id="GO:0016480">
    <property type="term" value="P:negative regulation of transcription by RNA polymerase III"/>
    <property type="evidence" value="ECO:0007669"/>
    <property type="project" value="UniProtKB-UniRule"/>
</dbReference>
<dbReference type="Pfam" id="PF09174">
    <property type="entry name" value="Maf1"/>
    <property type="match status" value="1"/>
</dbReference>
<dbReference type="eggNOG" id="KOG3104">
    <property type="taxonomic scope" value="Eukaryota"/>
</dbReference>
<name>E3LVX4_CAERE</name>
<protein>
    <recommendedName>
        <fullName evidence="2">Repressor of RNA polymerase III transcription MAF1</fullName>
    </recommendedName>
</protein>
<dbReference type="PANTHER" id="PTHR22504">
    <property type="entry name" value="REPRESSOR OF RNA POLYMERASE III TRANSCRIPTION MAF1"/>
    <property type="match status" value="1"/>
</dbReference>
<reference evidence="3" key="1">
    <citation type="submission" date="2007-07" db="EMBL/GenBank/DDBJ databases">
        <title>PCAP assembly of the Caenorhabditis remanei genome.</title>
        <authorList>
            <consortium name="The Caenorhabditis remanei Sequencing Consortium"/>
            <person name="Wilson R.K."/>
        </authorList>
    </citation>
    <scope>NUCLEOTIDE SEQUENCE [LARGE SCALE GENOMIC DNA]</scope>
    <source>
        <strain evidence="3">PB4641</strain>
    </source>
</reference>
<sequence>MKFLESSEMDVFSQTLVTGAIDCVIDFKLETYSSKMVTSEKKQWKSNDKSVIWDERQPLGSYEETVMSASPSVGHNHRLRHLSERSCSGGSDNDFDNNDYLIKDSISRKRLYDLTQVLNCSFPDHDFTNANSEAFALVNYTDLSRLVDMKLETIVRDYHIRREELWGLIDDAIVPGDCQIYRFTSEFYKYCVISNLCSFKSQFEDDPFTEDGCIWALAFIFYNKALKRFVILTIRCLSKQADTSIEIFPDFSEDEAEPHEK</sequence>
<accession>E3LVX4</accession>
<dbReference type="InterPro" id="IPR038564">
    <property type="entry name" value="Maf1_sf"/>
</dbReference>
<evidence type="ECO:0000313" key="4">
    <source>
        <dbReference type="Proteomes" id="UP000008281"/>
    </source>
</evidence>
<comment type="function">
    <text evidence="2">Element of the TORC1 signaling pathway that acts as a mediator of diverse signals and that represses RNA polymerase III transcription. Inhibits the de novo assembly of TFIIIB onto DNA.</text>
</comment>
<dbReference type="AlphaFoldDB" id="E3LVX4"/>
<proteinExistence type="inferred from homology"/>
<gene>
    <name evidence="3" type="ORF">CRE_29811</name>
</gene>
<dbReference type="Gene3D" id="3.40.1000.50">
    <property type="entry name" value="Repressor of RNA polymerase III transcription Maf1"/>
    <property type="match status" value="1"/>
</dbReference>
<dbReference type="InterPro" id="IPR015257">
    <property type="entry name" value="Maf1"/>
</dbReference>
<dbReference type="STRING" id="31234.E3LVX4"/>
<dbReference type="EMBL" id="DS268416">
    <property type="protein sequence ID" value="EFP12558.1"/>
    <property type="molecule type" value="Genomic_DNA"/>
</dbReference>
<organism evidence="4">
    <name type="scientific">Caenorhabditis remanei</name>
    <name type="common">Caenorhabditis vulgaris</name>
    <dbReference type="NCBI Taxonomy" id="31234"/>
    <lineage>
        <taxon>Eukaryota</taxon>
        <taxon>Metazoa</taxon>
        <taxon>Ecdysozoa</taxon>
        <taxon>Nematoda</taxon>
        <taxon>Chromadorea</taxon>
        <taxon>Rhabditida</taxon>
        <taxon>Rhabditina</taxon>
        <taxon>Rhabditomorpha</taxon>
        <taxon>Rhabditoidea</taxon>
        <taxon>Rhabditidae</taxon>
        <taxon>Peloderinae</taxon>
        <taxon>Caenorhabditis</taxon>
    </lineage>
</organism>
<keyword evidence="2" id="KW-0804">Transcription</keyword>
<comment type="subcellular location">
    <subcellularLocation>
        <location evidence="2">Nucleus</location>
    </subcellularLocation>
</comment>
<dbReference type="PANTHER" id="PTHR22504:SF0">
    <property type="entry name" value="REPRESSOR OF RNA POLYMERASE III TRANSCRIPTION MAF1 HOMOLOG"/>
    <property type="match status" value="1"/>
</dbReference>
<dbReference type="PIRSF" id="PIRSF037240">
    <property type="entry name" value="RNA_polIII_Trep_MAF1"/>
    <property type="match status" value="1"/>
</dbReference>
<dbReference type="GO" id="GO:0005737">
    <property type="term" value="C:cytoplasm"/>
    <property type="evidence" value="ECO:0007669"/>
    <property type="project" value="EnsemblMetazoa"/>
</dbReference>
<dbReference type="Proteomes" id="UP000008281">
    <property type="component" value="Unassembled WGS sequence"/>
</dbReference>
<dbReference type="GO" id="GO:0000994">
    <property type="term" value="F:RNA polymerase III core binding"/>
    <property type="evidence" value="ECO:0007669"/>
    <property type="project" value="TreeGrafter"/>
</dbReference>
<dbReference type="GO" id="GO:0005634">
    <property type="term" value="C:nucleus"/>
    <property type="evidence" value="ECO:0007669"/>
    <property type="project" value="UniProtKB-SubCell"/>
</dbReference>
<dbReference type="OMA" id="DKVCRKT"/>
<dbReference type="InParanoid" id="E3LVX4"/>
<keyword evidence="4" id="KW-1185">Reference proteome</keyword>
<keyword evidence="2" id="KW-0805">Transcription regulation</keyword>
<keyword evidence="2" id="KW-0539">Nucleus</keyword>
<dbReference type="FunCoup" id="E3LVX4">
    <property type="interactions" value="3397"/>
</dbReference>
<keyword evidence="2" id="KW-0678">Repressor</keyword>
<evidence type="ECO:0000256" key="1">
    <source>
        <dbReference type="ARBA" id="ARBA00006231"/>
    </source>
</evidence>
<evidence type="ECO:0000313" key="3">
    <source>
        <dbReference type="EMBL" id="EFP12558.1"/>
    </source>
</evidence>
<dbReference type="OrthoDB" id="277029at2759"/>